<dbReference type="NCBIfam" id="TIGR02169">
    <property type="entry name" value="SMC_prok_A"/>
    <property type="match status" value="1"/>
</dbReference>
<dbReference type="GO" id="GO:0030261">
    <property type="term" value="P:chromosome condensation"/>
    <property type="evidence" value="ECO:0007669"/>
    <property type="project" value="InterPro"/>
</dbReference>
<dbReference type="Gene3D" id="3.30.70.1620">
    <property type="match status" value="1"/>
</dbReference>
<dbReference type="SUPFAM" id="SSF52540">
    <property type="entry name" value="P-loop containing nucleoside triphosphate hydrolases"/>
    <property type="match status" value="1"/>
</dbReference>
<dbReference type="SMART" id="SM00968">
    <property type="entry name" value="SMC_hinge"/>
    <property type="match status" value="1"/>
</dbReference>
<dbReference type="GO" id="GO:0005737">
    <property type="term" value="C:cytoplasm"/>
    <property type="evidence" value="ECO:0007669"/>
    <property type="project" value="UniProtKB-SubCell"/>
</dbReference>
<evidence type="ECO:0000259" key="7">
    <source>
        <dbReference type="SMART" id="SM00968"/>
    </source>
</evidence>
<dbReference type="GO" id="GO:0003677">
    <property type="term" value="F:DNA binding"/>
    <property type="evidence" value="ECO:0007669"/>
    <property type="project" value="UniProtKB-UniRule"/>
</dbReference>
<dbReference type="SUPFAM" id="SSF57997">
    <property type="entry name" value="Tropomyosin"/>
    <property type="match status" value="1"/>
</dbReference>
<dbReference type="GO" id="GO:0016887">
    <property type="term" value="F:ATP hydrolysis activity"/>
    <property type="evidence" value="ECO:0007669"/>
    <property type="project" value="InterPro"/>
</dbReference>
<keyword evidence="4 6" id="KW-0175">Coiled coil</keyword>
<dbReference type="InterPro" id="IPR003395">
    <property type="entry name" value="RecF/RecN/SMC_N"/>
</dbReference>
<dbReference type="Gene3D" id="1.10.287.1490">
    <property type="match status" value="1"/>
</dbReference>
<name>A0A951UCI7_9CYAN</name>
<evidence type="ECO:0000256" key="4">
    <source>
        <dbReference type="ARBA" id="ARBA00023054"/>
    </source>
</evidence>
<dbReference type="Pfam" id="PF02463">
    <property type="entry name" value="SMC_N"/>
    <property type="match status" value="1"/>
</dbReference>
<evidence type="ECO:0000313" key="9">
    <source>
        <dbReference type="Proteomes" id="UP000753908"/>
    </source>
</evidence>
<feature type="domain" description="SMC hinge" evidence="7">
    <location>
        <begin position="559"/>
        <end position="676"/>
    </location>
</feature>
<dbReference type="HAMAP" id="MF_01894">
    <property type="entry name" value="Smc_prok"/>
    <property type="match status" value="1"/>
</dbReference>
<dbReference type="GO" id="GO:0007059">
    <property type="term" value="P:chromosome segregation"/>
    <property type="evidence" value="ECO:0007669"/>
    <property type="project" value="UniProtKB-UniRule"/>
</dbReference>
<sequence>MVHVKRVELTNFKSFGGTTAVPLLPGFTVVSGPNGSGKSNILDALLFCLGLASSKGMRAERLPDLVNHDRERRGTVEASVTVTFDLSDAPDVLLDEDEEGTEKGKLENPESDLPESLIHKKGQEKVAKEWSVTRRLRVTQQGTYTSNYYINGEPCNLSELHEQLNRLRIYPEGYNVVLQGDVTSIISMNSRERREIIDELAGVAAFDRKIVQTRQTLDMVKEREDSCRIIEKELVAQRDRLSQDRIKAEKYQKLRAELQEKQQWEAVLKWRSLQQQESKLKAQIETGEHEEIQLNEQLTHLTARISQATAELDQLNAHVKSLGEEEQLAVASILATQEAERRQLEIRQQELADKQQQTERQLKRTQEEIQQHEQTLQQLAQEKHRVETSVIVSLRAKRDEAQESLNQSREQANAIASASEAWVQQQTALSRQIETLLQTIDPQRTEQAQLQERQSQLSRVIEEQTQLLQTLEPEIATKQAQSRDLDAQLTASSEAIQSLAKSLAATEQELQIQQQTQTRLLAEQRDKQRQLDKLEAQAQAEQEAQGTYATKVILQTGIPGVCGLVAQLGRVEPRYQLALETAAGARLGNLIVEDDGVAAAGIELLKQKRAGRATFLPLNKIQPPRFSDTAALGYANGFIDYAVNLIDCEPRYQNVFAYVFGTTVVFETLHAARPYLGKHRIVTLEGEILESSGAMTGGSSTQRSGLHFGTSDAGESAELAGLRRRLQEIEQVLNRCGDLVNQASASVKQLTKELAEARGKRKEHELRLEQLHKEIQNLTAQQEQVRSLLAKNTQELATAQERLQTLTVELPVQETQLVGLRQQLAQLEQSQTHSEWQHIQTVIKDWESRLKECEHALRGSEKQLQDLENQQQRTAEKITDGRRRIEEYHARQQSVQEQRSAFSTQLSAVSEEIRETQESLTQLEQKLGETKQKRDRAEQHLREQNLQQQQQSWQLQKLQEIQLARREELATLQAQLQIQQAELPDPLPEVPLLVETRLSESELAPSDSITFDSFAAQLEQLSKEIRNGQKRLQAMEPVNMLALEEYERTTTRLSELSEKLATLEAERTELLLRVENFTTLRFRAFKEAFDAINENFQTIFAELSDGDGYLQLDDPQDPFNGGLNLVAHPKGKPVQRLASMSGGEKSLTALSFIFALQRYRPSPFYAFDEVDMFLDGANVERLARMIKQQATLAQFIVVSLRRPMIESSERTIGVTQARGAYTQVLGLKLPPKRAIR</sequence>
<dbReference type="AlphaFoldDB" id="A0A951UCI7"/>
<evidence type="ECO:0000256" key="1">
    <source>
        <dbReference type="ARBA" id="ARBA00022490"/>
    </source>
</evidence>
<accession>A0A951UCI7</accession>
<dbReference type="Pfam" id="PF06470">
    <property type="entry name" value="SMC_hinge"/>
    <property type="match status" value="1"/>
</dbReference>
<feature type="coiled-coil region" evidence="6">
    <location>
        <begin position="740"/>
        <end position="947"/>
    </location>
</feature>
<dbReference type="PANTHER" id="PTHR18937">
    <property type="entry name" value="STRUCTURAL MAINTENANCE OF CHROMOSOMES SMC FAMILY MEMBER"/>
    <property type="match status" value="1"/>
</dbReference>
<dbReference type="InterPro" id="IPR036277">
    <property type="entry name" value="SMC_hinge_sf"/>
</dbReference>
<dbReference type="GO" id="GO:0005694">
    <property type="term" value="C:chromosome"/>
    <property type="evidence" value="ECO:0007669"/>
    <property type="project" value="InterPro"/>
</dbReference>
<keyword evidence="1 6" id="KW-0963">Cytoplasm</keyword>
<feature type="coiled-coil region" evidence="6">
    <location>
        <begin position="1011"/>
        <end position="1073"/>
    </location>
</feature>
<keyword evidence="3 6" id="KW-0067">ATP-binding</keyword>
<dbReference type="InterPro" id="IPR027417">
    <property type="entry name" value="P-loop_NTPase"/>
</dbReference>
<keyword evidence="2 6" id="KW-0547">Nucleotide-binding</keyword>
<dbReference type="InterPro" id="IPR011890">
    <property type="entry name" value="SMC_prok"/>
</dbReference>
<feature type="coiled-coil region" evidence="6">
    <location>
        <begin position="298"/>
        <end position="411"/>
    </location>
</feature>
<dbReference type="Gene3D" id="1.20.1060.20">
    <property type="match status" value="1"/>
</dbReference>
<dbReference type="Proteomes" id="UP000753908">
    <property type="component" value="Unassembled WGS sequence"/>
</dbReference>
<proteinExistence type="inferred from homology"/>
<evidence type="ECO:0000256" key="5">
    <source>
        <dbReference type="ARBA" id="ARBA00023125"/>
    </source>
</evidence>
<dbReference type="SUPFAM" id="SSF75553">
    <property type="entry name" value="Smc hinge domain"/>
    <property type="match status" value="1"/>
</dbReference>
<dbReference type="Gene3D" id="3.40.50.300">
    <property type="entry name" value="P-loop containing nucleotide triphosphate hydrolases"/>
    <property type="match status" value="2"/>
</dbReference>
<comment type="domain">
    <text evidence="6">Contains large globular domains required for ATP hydrolysis at each terminus and a third globular domain forming a flexible hinge near the middle of the molecule. These domains are separated by coiled-coil structures.</text>
</comment>
<evidence type="ECO:0000256" key="3">
    <source>
        <dbReference type="ARBA" id="ARBA00022840"/>
    </source>
</evidence>
<comment type="similarity">
    <text evidence="6">Belongs to the SMC family.</text>
</comment>
<reference evidence="8" key="2">
    <citation type="journal article" date="2022" name="Microbiol. Resour. Announc.">
        <title>Metagenome Sequencing to Explore Phylogenomics of Terrestrial Cyanobacteria.</title>
        <authorList>
            <person name="Ward R.D."/>
            <person name="Stajich J.E."/>
            <person name="Johansen J.R."/>
            <person name="Huntemann M."/>
            <person name="Clum A."/>
            <person name="Foster B."/>
            <person name="Foster B."/>
            <person name="Roux S."/>
            <person name="Palaniappan K."/>
            <person name="Varghese N."/>
            <person name="Mukherjee S."/>
            <person name="Reddy T.B.K."/>
            <person name="Daum C."/>
            <person name="Copeland A."/>
            <person name="Chen I.A."/>
            <person name="Ivanova N.N."/>
            <person name="Kyrpides N.C."/>
            <person name="Shapiro N."/>
            <person name="Eloe-Fadrosh E.A."/>
            <person name="Pietrasiak N."/>
        </authorList>
    </citation>
    <scope>NUCLEOTIDE SEQUENCE</scope>
    <source>
        <strain evidence="8">CPER-KK1</strain>
    </source>
</reference>
<dbReference type="EMBL" id="JAHHIF010000058">
    <property type="protein sequence ID" value="MBW4548280.1"/>
    <property type="molecule type" value="Genomic_DNA"/>
</dbReference>
<dbReference type="InterPro" id="IPR010935">
    <property type="entry name" value="SMC_hinge"/>
</dbReference>
<comment type="subunit">
    <text evidence="6">Homodimer.</text>
</comment>
<comment type="caution">
    <text evidence="8">The sequence shown here is derived from an EMBL/GenBank/DDBJ whole genome shotgun (WGS) entry which is preliminary data.</text>
</comment>
<dbReference type="GO" id="GO:0007062">
    <property type="term" value="P:sister chromatid cohesion"/>
    <property type="evidence" value="ECO:0007669"/>
    <property type="project" value="InterPro"/>
</dbReference>
<dbReference type="GO" id="GO:0006260">
    <property type="term" value="P:DNA replication"/>
    <property type="evidence" value="ECO:0007669"/>
    <property type="project" value="UniProtKB-UniRule"/>
</dbReference>
<feature type="binding site" evidence="6">
    <location>
        <begin position="33"/>
        <end position="40"/>
    </location>
    <ligand>
        <name>ATP</name>
        <dbReference type="ChEBI" id="CHEBI:30616"/>
    </ligand>
</feature>
<comment type="subcellular location">
    <subcellularLocation>
        <location evidence="6">Cytoplasm</location>
    </subcellularLocation>
</comment>
<evidence type="ECO:0000256" key="6">
    <source>
        <dbReference type="HAMAP-Rule" id="MF_01894"/>
    </source>
</evidence>
<keyword evidence="5 6" id="KW-0238">DNA-binding</keyword>
<protein>
    <recommendedName>
        <fullName evidence="6">Chromosome partition protein Smc</fullName>
    </recommendedName>
</protein>
<gene>
    <name evidence="6 8" type="primary">smc</name>
    <name evidence="8" type="ORF">KME25_28140</name>
</gene>
<comment type="function">
    <text evidence="6">Required for chromosome condensation and partitioning.</text>
</comment>
<dbReference type="GO" id="GO:0005524">
    <property type="term" value="F:ATP binding"/>
    <property type="evidence" value="ECO:0007669"/>
    <property type="project" value="UniProtKB-UniRule"/>
</dbReference>
<evidence type="ECO:0000313" key="8">
    <source>
        <dbReference type="EMBL" id="MBW4548280.1"/>
    </source>
</evidence>
<reference evidence="8" key="1">
    <citation type="submission" date="2021-05" db="EMBL/GenBank/DDBJ databases">
        <authorList>
            <person name="Pietrasiak N."/>
            <person name="Ward R."/>
            <person name="Stajich J.E."/>
            <person name="Kurbessoian T."/>
        </authorList>
    </citation>
    <scope>NUCLEOTIDE SEQUENCE</scope>
    <source>
        <strain evidence="8">CPER-KK1</strain>
    </source>
</reference>
<evidence type="ECO:0000256" key="2">
    <source>
        <dbReference type="ARBA" id="ARBA00022741"/>
    </source>
</evidence>
<dbReference type="InterPro" id="IPR024704">
    <property type="entry name" value="SMC"/>
</dbReference>
<dbReference type="PIRSF" id="PIRSF005719">
    <property type="entry name" value="SMC"/>
    <property type="match status" value="1"/>
</dbReference>
<feature type="coiled-coil region" evidence="6">
    <location>
        <begin position="496"/>
        <end position="544"/>
    </location>
</feature>
<organism evidence="8 9">
    <name type="scientific">Symplocastrum torsivum CPER-KK1</name>
    <dbReference type="NCBI Taxonomy" id="450513"/>
    <lineage>
        <taxon>Bacteria</taxon>
        <taxon>Bacillati</taxon>
        <taxon>Cyanobacteriota</taxon>
        <taxon>Cyanophyceae</taxon>
        <taxon>Oscillatoriophycideae</taxon>
        <taxon>Oscillatoriales</taxon>
        <taxon>Microcoleaceae</taxon>
        <taxon>Symplocastrum</taxon>
    </lineage>
</organism>